<dbReference type="AlphaFoldDB" id="F3GP84"/>
<name>F3GP84_PSESJ</name>
<gene>
    <name evidence="2" type="ORF">PSYPI_43756</name>
</gene>
<organism evidence="2 3">
    <name type="scientific">Pseudomonas syringae pv. pisi str. 1704B</name>
    <dbReference type="NCBI Taxonomy" id="629263"/>
    <lineage>
        <taxon>Bacteria</taxon>
        <taxon>Pseudomonadati</taxon>
        <taxon>Pseudomonadota</taxon>
        <taxon>Gammaproteobacteria</taxon>
        <taxon>Pseudomonadales</taxon>
        <taxon>Pseudomonadaceae</taxon>
        <taxon>Pseudomonas</taxon>
        <taxon>Pseudomonas syringae</taxon>
    </lineage>
</organism>
<dbReference type="Proteomes" id="UP000004986">
    <property type="component" value="Unassembled WGS sequence"/>
</dbReference>
<comment type="caution">
    <text evidence="2">The sequence shown here is derived from an EMBL/GenBank/DDBJ whole genome shotgun (WGS) entry which is preliminary data.</text>
</comment>
<protein>
    <submittedName>
        <fullName evidence="2">Calcium binding hemolysin protein</fullName>
    </submittedName>
</protein>
<evidence type="ECO:0000313" key="3">
    <source>
        <dbReference type="Proteomes" id="UP000004986"/>
    </source>
</evidence>
<feature type="non-terminal residue" evidence="2">
    <location>
        <position position="71"/>
    </location>
</feature>
<accession>F3GP84</accession>
<dbReference type="EMBL" id="AEAI01003594">
    <property type="protein sequence ID" value="EGH48887.1"/>
    <property type="molecule type" value="Genomic_DNA"/>
</dbReference>
<sequence length="71" mass="7676">SDILPSDIVITRSYDDLVLTLRGTTDQISVSSYFGSDGLSAYQLETIRFADGTSWSLDQVKSLAVLSTDGN</sequence>
<feature type="non-terminal residue" evidence="2">
    <location>
        <position position="1"/>
    </location>
</feature>
<dbReference type="InterPro" id="IPR010566">
    <property type="entry name" value="Haemolys_ca-bd"/>
</dbReference>
<dbReference type="Pfam" id="PF06594">
    <property type="entry name" value="HCBP_related"/>
    <property type="match status" value="1"/>
</dbReference>
<reference evidence="2 3" key="1">
    <citation type="journal article" date="2011" name="PLoS Pathog.">
        <title>Dynamic evolution of pathogenicity revealed by sequencing and comparative genomics of 19 Pseudomonas syringae isolates.</title>
        <authorList>
            <person name="Baltrus D.A."/>
            <person name="Nishimura M.T."/>
            <person name="Romanchuk A."/>
            <person name="Chang J.H."/>
            <person name="Mukhtar M.S."/>
            <person name="Cherkis K."/>
            <person name="Roach J."/>
            <person name="Grant S.R."/>
            <person name="Jones C.D."/>
            <person name="Dangl J.L."/>
        </authorList>
    </citation>
    <scope>NUCLEOTIDE SEQUENCE [LARGE SCALE GENOMIC DNA]</scope>
    <source>
        <strain evidence="2 3">1704B</strain>
    </source>
</reference>
<evidence type="ECO:0000259" key="1">
    <source>
        <dbReference type="Pfam" id="PF06594"/>
    </source>
</evidence>
<proteinExistence type="predicted"/>
<feature type="domain" description="Haemolysin-type calcium binding-related" evidence="1">
    <location>
        <begin position="16"/>
        <end position="59"/>
    </location>
</feature>
<keyword evidence="3" id="KW-1185">Reference proteome</keyword>
<evidence type="ECO:0000313" key="2">
    <source>
        <dbReference type="EMBL" id="EGH48887.1"/>
    </source>
</evidence>